<dbReference type="EMBL" id="JBHRSZ010000007">
    <property type="protein sequence ID" value="MFC3152944.1"/>
    <property type="molecule type" value="Genomic_DNA"/>
</dbReference>
<protein>
    <submittedName>
        <fullName evidence="11">Methyl-accepting chemotaxis protein</fullName>
    </submittedName>
</protein>
<evidence type="ECO:0000256" key="5">
    <source>
        <dbReference type="ARBA" id="ARBA00023224"/>
    </source>
</evidence>
<comment type="subcellular location">
    <subcellularLocation>
        <location evidence="1">Membrane</location>
        <topology evidence="1">Multi-pass membrane protein</topology>
    </subcellularLocation>
</comment>
<proteinExistence type="inferred from homology"/>
<evidence type="ECO:0000256" key="8">
    <source>
        <dbReference type="SAM" id="Phobius"/>
    </source>
</evidence>
<evidence type="ECO:0000256" key="2">
    <source>
        <dbReference type="ARBA" id="ARBA00022692"/>
    </source>
</evidence>
<evidence type="ECO:0000313" key="11">
    <source>
        <dbReference type="EMBL" id="MFC3152944.1"/>
    </source>
</evidence>
<gene>
    <name evidence="11" type="ORF">ACFOEK_18030</name>
</gene>
<dbReference type="PANTHER" id="PTHR32089:SF119">
    <property type="entry name" value="METHYL-ACCEPTING CHEMOTAXIS PROTEIN CTPL"/>
    <property type="match status" value="1"/>
</dbReference>
<evidence type="ECO:0000259" key="10">
    <source>
        <dbReference type="PROSITE" id="PS50885"/>
    </source>
</evidence>
<feature type="transmembrane region" description="Helical" evidence="8">
    <location>
        <begin position="12"/>
        <end position="33"/>
    </location>
</feature>
<dbReference type="Gene3D" id="1.10.287.950">
    <property type="entry name" value="Methyl-accepting chemotaxis protein"/>
    <property type="match status" value="1"/>
</dbReference>
<dbReference type="Pfam" id="PF00672">
    <property type="entry name" value="HAMP"/>
    <property type="match status" value="1"/>
</dbReference>
<dbReference type="PANTHER" id="PTHR32089">
    <property type="entry name" value="METHYL-ACCEPTING CHEMOTAXIS PROTEIN MCPB"/>
    <property type="match status" value="1"/>
</dbReference>
<dbReference type="SMART" id="SM00304">
    <property type="entry name" value="HAMP"/>
    <property type="match status" value="1"/>
</dbReference>
<dbReference type="PROSITE" id="PS50111">
    <property type="entry name" value="CHEMOTAXIS_TRANSDUC_2"/>
    <property type="match status" value="1"/>
</dbReference>
<comment type="similarity">
    <text evidence="6">Belongs to the methyl-accepting chemotaxis (MCP) protein family.</text>
</comment>
<dbReference type="InterPro" id="IPR003660">
    <property type="entry name" value="HAMP_dom"/>
</dbReference>
<evidence type="ECO:0000256" key="7">
    <source>
        <dbReference type="PROSITE-ProRule" id="PRU00284"/>
    </source>
</evidence>
<dbReference type="Gene3D" id="1.10.8.500">
    <property type="entry name" value="HAMP domain in histidine kinase"/>
    <property type="match status" value="1"/>
</dbReference>
<dbReference type="InterPro" id="IPR004089">
    <property type="entry name" value="MCPsignal_dom"/>
</dbReference>
<keyword evidence="2 8" id="KW-0812">Transmembrane</keyword>
<reference evidence="12" key="1">
    <citation type="journal article" date="2019" name="Int. J. Syst. Evol. Microbiol.">
        <title>The Global Catalogue of Microorganisms (GCM) 10K type strain sequencing project: providing services to taxonomists for standard genome sequencing and annotation.</title>
        <authorList>
            <consortium name="The Broad Institute Genomics Platform"/>
            <consortium name="The Broad Institute Genome Sequencing Center for Infectious Disease"/>
            <person name="Wu L."/>
            <person name="Ma J."/>
        </authorList>
    </citation>
    <scope>NUCLEOTIDE SEQUENCE [LARGE SCALE GENOMIC DNA]</scope>
    <source>
        <strain evidence="12">KCTC 52438</strain>
    </source>
</reference>
<name>A0ABV7HGE2_9GAMM</name>
<dbReference type="Proteomes" id="UP001595476">
    <property type="component" value="Unassembled WGS sequence"/>
</dbReference>
<organism evidence="11 12">
    <name type="scientific">Litoribrevibacter euphylliae</name>
    <dbReference type="NCBI Taxonomy" id="1834034"/>
    <lineage>
        <taxon>Bacteria</taxon>
        <taxon>Pseudomonadati</taxon>
        <taxon>Pseudomonadota</taxon>
        <taxon>Gammaproteobacteria</taxon>
        <taxon>Oceanospirillales</taxon>
        <taxon>Oceanospirillaceae</taxon>
        <taxon>Litoribrevibacter</taxon>
    </lineage>
</organism>
<feature type="transmembrane region" description="Helical" evidence="8">
    <location>
        <begin position="62"/>
        <end position="84"/>
    </location>
</feature>
<dbReference type="SMART" id="SM00283">
    <property type="entry name" value="MA"/>
    <property type="match status" value="1"/>
</dbReference>
<evidence type="ECO:0000256" key="3">
    <source>
        <dbReference type="ARBA" id="ARBA00022989"/>
    </source>
</evidence>
<evidence type="ECO:0000313" key="12">
    <source>
        <dbReference type="Proteomes" id="UP001595476"/>
    </source>
</evidence>
<dbReference type="CDD" id="cd06225">
    <property type="entry name" value="HAMP"/>
    <property type="match status" value="1"/>
</dbReference>
<evidence type="ECO:0000259" key="9">
    <source>
        <dbReference type="PROSITE" id="PS50111"/>
    </source>
</evidence>
<keyword evidence="12" id="KW-1185">Reference proteome</keyword>
<dbReference type="PROSITE" id="PS50885">
    <property type="entry name" value="HAMP"/>
    <property type="match status" value="1"/>
</dbReference>
<accession>A0ABV7HGE2</accession>
<dbReference type="SUPFAM" id="SSF58104">
    <property type="entry name" value="Methyl-accepting chemotaxis protein (MCP) signaling domain"/>
    <property type="match status" value="1"/>
</dbReference>
<feature type="domain" description="Methyl-accepting transducer" evidence="9">
    <location>
        <begin position="140"/>
        <end position="376"/>
    </location>
</feature>
<evidence type="ECO:0000256" key="4">
    <source>
        <dbReference type="ARBA" id="ARBA00023136"/>
    </source>
</evidence>
<keyword evidence="3 8" id="KW-1133">Transmembrane helix</keyword>
<feature type="domain" description="HAMP" evidence="10">
    <location>
        <begin position="88"/>
        <end position="135"/>
    </location>
</feature>
<evidence type="ECO:0000256" key="1">
    <source>
        <dbReference type="ARBA" id="ARBA00004141"/>
    </source>
</evidence>
<dbReference type="Pfam" id="PF00015">
    <property type="entry name" value="MCPsignal"/>
    <property type="match status" value="1"/>
</dbReference>
<keyword evidence="4 8" id="KW-0472">Membrane</keyword>
<sequence>MYRTVLDMPLRFKFWLVNALSFLGMSILSFYAITSSFNQLHPKGEFASAEYWQYFMEQAPGYAIWVFVLMCLVLGASQVLISFVHQHVKMLKRAMKQAAENGNLNVRVAQDCKDEIGQMAGSFNDMQTTFLSIVSEVQKATHQVNDVADTFIRQTEMACESMSGQQRVSSQVMSEVEKLKASSDQVLSSARTAKEVSDHAEEVLNAGRTSIEEIISATKVIAGDVEQTSTQVNQLAEDSTSISGFVEVIRSISEQTNLLALNAAIEAARAGEQGRGFAVVADEVRSLASKTHEATDKIGDILTKFAELTNSVVTAMEQSRSHVEESVEHADLAQSSFAKIAQSVMELAESNQAIEQEAHGQADNTESVFSCVHSIESVTNDTVEGAKNIHSQAATLQTVAHQLSGQMSRFQLK</sequence>
<dbReference type="RefSeq" id="WP_386722866.1">
    <property type="nucleotide sequence ID" value="NZ_JBHRSZ010000007.1"/>
</dbReference>
<evidence type="ECO:0000256" key="6">
    <source>
        <dbReference type="ARBA" id="ARBA00029447"/>
    </source>
</evidence>
<comment type="caution">
    <text evidence="11">The sequence shown here is derived from an EMBL/GenBank/DDBJ whole genome shotgun (WGS) entry which is preliminary data.</text>
</comment>
<keyword evidence="5 7" id="KW-0807">Transducer</keyword>
<dbReference type="CDD" id="cd11386">
    <property type="entry name" value="MCP_signal"/>
    <property type="match status" value="1"/>
</dbReference>